<proteinExistence type="predicted"/>
<evidence type="ECO:0000313" key="1">
    <source>
        <dbReference type="EMBL" id="KAK2104662.1"/>
    </source>
</evidence>
<comment type="caution">
    <text evidence="1">The sequence shown here is derived from an EMBL/GenBank/DDBJ whole genome shotgun (WGS) entry which is preliminary data.</text>
</comment>
<reference evidence="1 2" key="1">
    <citation type="submission" date="2023-05" db="EMBL/GenBank/DDBJ databases">
        <title>B98-5 Cell Line De Novo Hybrid Assembly: An Optical Mapping Approach.</title>
        <authorList>
            <person name="Kananen K."/>
            <person name="Auerbach J.A."/>
            <person name="Kautto E."/>
            <person name="Blachly J.S."/>
        </authorList>
    </citation>
    <scope>NUCLEOTIDE SEQUENCE [LARGE SCALE GENOMIC DNA]</scope>
    <source>
        <strain evidence="1">B95-8</strain>
        <tissue evidence="1">Cell line</tissue>
    </source>
</reference>
<name>A0ABQ9V8D3_SAGOE</name>
<dbReference type="EMBL" id="JASSZA010000008">
    <property type="protein sequence ID" value="KAK2104662.1"/>
    <property type="molecule type" value="Genomic_DNA"/>
</dbReference>
<dbReference type="InterPro" id="IPR024855">
    <property type="entry name" value="UNC79"/>
</dbReference>
<dbReference type="PANTHER" id="PTHR21696:SF2">
    <property type="entry name" value="PROTEIN UNC-79 HOMOLOG"/>
    <property type="match status" value="1"/>
</dbReference>
<keyword evidence="2" id="KW-1185">Reference proteome</keyword>
<dbReference type="Pfam" id="PF14776">
    <property type="entry name" value="UNC-79"/>
    <property type="match status" value="1"/>
</dbReference>
<sequence>MQYTSNPELHLKSTKLDVDLLYVIAYGPSQVKPPAVQMLFHYWPNLKPPGAISEYRGLQYTASQKPSKLTATSTYPCGHCPEEGQKMLHKTYTSKKQTLHFQDSDCTVCVFLRHRLLQKQIETNSRSKSEISRRSYWWITFLH</sequence>
<dbReference type="Proteomes" id="UP001266305">
    <property type="component" value="Unassembled WGS sequence"/>
</dbReference>
<accession>A0ABQ9V8D3</accession>
<organism evidence="1 2">
    <name type="scientific">Saguinus oedipus</name>
    <name type="common">Cotton-top tamarin</name>
    <name type="synonym">Oedipomidas oedipus</name>
    <dbReference type="NCBI Taxonomy" id="9490"/>
    <lineage>
        <taxon>Eukaryota</taxon>
        <taxon>Metazoa</taxon>
        <taxon>Chordata</taxon>
        <taxon>Craniata</taxon>
        <taxon>Vertebrata</taxon>
        <taxon>Euteleostomi</taxon>
        <taxon>Mammalia</taxon>
        <taxon>Eutheria</taxon>
        <taxon>Euarchontoglires</taxon>
        <taxon>Primates</taxon>
        <taxon>Haplorrhini</taxon>
        <taxon>Platyrrhini</taxon>
        <taxon>Cebidae</taxon>
        <taxon>Callitrichinae</taxon>
        <taxon>Saguinus</taxon>
    </lineage>
</organism>
<dbReference type="PANTHER" id="PTHR21696">
    <property type="entry name" value="PROTEIN UNC-79 HOMOLOG"/>
    <property type="match status" value="1"/>
</dbReference>
<evidence type="ECO:0000313" key="2">
    <source>
        <dbReference type="Proteomes" id="UP001266305"/>
    </source>
</evidence>
<gene>
    <name evidence="1" type="ORF">P7K49_018518</name>
</gene>
<protein>
    <submittedName>
        <fullName evidence="1">Uncharacterized protein</fullName>
    </submittedName>
</protein>